<evidence type="ECO:0008006" key="3">
    <source>
        <dbReference type="Google" id="ProtNLM"/>
    </source>
</evidence>
<dbReference type="KEGG" id="dai:Desaci_1240"/>
<reference evidence="1 2" key="1">
    <citation type="journal article" date="2012" name="J. Bacteriol.">
        <title>Complete genome sequences of Desulfosporosinus orientis DSM765T, Desulfosporosinus youngiae DSM17734T, Desulfosporosinus meridiei DSM13257T, and Desulfosporosinus acidiphilus DSM22704T.</title>
        <authorList>
            <person name="Pester M."/>
            <person name="Brambilla E."/>
            <person name="Alazard D."/>
            <person name="Rattei T."/>
            <person name="Weinmaier T."/>
            <person name="Han J."/>
            <person name="Lucas S."/>
            <person name="Lapidus A."/>
            <person name="Cheng J.F."/>
            <person name="Goodwin L."/>
            <person name="Pitluck S."/>
            <person name="Peters L."/>
            <person name="Ovchinnikova G."/>
            <person name="Teshima H."/>
            <person name="Detter J.C."/>
            <person name="Han C.S."/>
            <person name="Tapia R."/>
            <person name="Land M.L."/>
            <person name="Hauser L."/>
            <person name="Kyrpides N.C."/>
            <person name="Ivanova N.N."/>
            <person name="Pagani I."/>
            <person name="Huntmann M."/>
            <person name="Wei C.L."/>
            <person name="Davenport K.W."/>
            <person name="Daligault H."/>
            <person name="Chain P.S."/>
            <person name="Chen A."/>
            <person name="Mavromatis K."/>
            <person name="Markowitz V."/>
            <person name="Szeto E."/>
            <person name="Mikhailova N."/>
            <person name="Pati A."/>
            <person name="Wagner M."/>
            <person name="Woyke T."/>
            <person name="Ollivier B."/>
            <person name="Klenk H.P."/>
            <person name="Spring S."/>
            <person name="Loy A."/>
        </authorList>
    </citation>
    <scope>NUCLEOTIDE SEQUENCE [LARGE SCALE GENOMIC DNA]</scope>
    <source>
        <strain evidence="2">DSM 22704 / JCM 16185 / SJ4</strain>
    </source>
</reference>
<name>I4D396_DESAJ</name>
<dbReference type="EMBL" id="CP003639">
    <property type="protein sequence ID" value="AFM40270.1"/>
    <property type="molecule type" value="Genomic_DNA"/>
</dbReference>
<organism evidence="1 2">
    <name type="scientific">Desulfosporosinus acidiphilus (strain DSM 22704 / JCM 16185 / SJ4)</name>
    <dbReference type="NCBI Taxonomy" id="646529"/>
    <lineage>
        <taxon>Bacteria</taxon>
        <taxon>Bacillati</taxon>
        <taxon>Bacillota</taxon>
        <taxon>Clostridia</taxon>
        <taxon>Eubacteriales</taxon>
        <taxon>Desulfitobacteriaceae</taxon>
        <taxon>Desulfosporosinus</taxon>
    </lineage>
</organism>
<dbReference type="InterPro" id="IPR025332">
    <property type="entry name" value="DUF4238"/>
</dbReference>
<dbReference type="Pfam" id="PF14022">
    <property type="entry name" value="DUF4238"/>
    <property type="match status" value="1"/>
</dbReference>
<sequence>MGNDNIPIKHHYIPQFYLTNFSEDGTKNSKIWVTDQKLCKQWKLQPPLSLIRINYIR</sequence>
<dbReference type="Proteomes" id="UP000002892">
    <property type="component" value="Chromosome"/>
</dbReference>
<gene>
    <name evidence="1" type="ordered locus">Desaci_1240</name>
</gene>
<dbReference type="OrthoDB" id="581042at2"/>
<proteinExistence type="predicted"/>
<keyword evidence="2" id="KW-1185">Reference proteome</keyword>
<protein>
    <recommendedName>
        <fullName evidence="3">DUF4238 domain-containing protein</fullName>
    </recommendedName>
</protein>
<accession>I4D396</accession>
<evidence type="ECO:0000313" key="1">
    <source>
        <dbReference type="EMBL" id="AFM40270.1"/>
    </source>
</evidence>
<dbReference type="AlphaFoldDB" id="I4D396"/>
<dbReference type="RefSeq" id="WP_014826277.1">
    <property type="nucleotide sequence ID" value="NC_018068.1"/>
</dbReference>
<evidence type="ECO:0000313" key="2">
    <source>
        <dbReference type="Proteomes" id="UP000002892"/>
    </source>
</evidence>
<dbReference type="HOGENOM" id="CLU_2989189_0_0_9"/>